<proteinExistence type="predicted"/>
<name>A0ABV6NWW4_9ACTN</name>
<reference evidence="1 2" key="1">
    <citation type="submission" date="2024-09" db="EMBL/GenBank/DDBJ databases">
        <authorList>
            <person name="Sun Q."/>
            <person name="Mori K."/>
        </authorList>
    </citation>
    <scope>NUCLEOTIDE SEQUENCE [LARGE SCALE GENOMIC DNA]</scope>
    <source>
        <strain evidence="1 2">TBRC 2205</strain>
    </source>
</reference>
<dbReference type="EMBL" id="JBHLUE010000011">
    <property type="protein sequence ID" value="MFC0565261.1"/>
    <property type="molecule type" value="Genomic_DNA"/>
</dbReference>
<sequence length="136" mass="14703">MRPPEELEAAWLGDYQTIEADIVRLADLAAALDAEVRRNYIPHLAAIDDDLTAQLPAPPAEFAELCAYLDTHRTAQLNTANNTYAFRDATGGFALAAGEISKRYAGSDAFAAARVTDVRAALDRTAVARLPERADD</sequence>
<evidence type="ECO:0000313" key="1">
    <source>
        <dbReference type="EMBL" id="MFC0565261.1"/>
    </source>
</evidence>
<accession>A0ABV6NWW4</accession>
<protein>
    <submittedName>
        <fullName evidence="1">Uncharacterized protein</fullName>
    </submittedName>
</protein>
<gene>
    <name evidence="1" type="ORF">ACFFHU_14080</name>
</gene>
<organism evidence="1 2">
    <name type="scientific">Plantactinospora siamensis</name>
    <dbReference type="NCBI Taxonomy" id="555372"/>
    <lineage>
        <taxon>Bacteria</taxon>
        <taxon>Bacillati</taxon>
        <taxon>Actinomycetota</taxon>
        <taxon>Actinomycetes</taxon>
        <taxon>Micromonosporales</taxon>
        <taxon>Micromonosporaceae</taxon>
        <taxon>Plantactinospora</taxon>
    </lineage>
</organism>
<dbReference type="RefSeq" id="WP_377338924.1">
    <property type="nucleotide sequence ID" value="NZ_JBHLUE010000011.1"/>
</dbReference>
<evidence type="ECO:0000313" key="2">
    <source>
        <dbReference type="Proteomes" id="UP001589894"/>
    </source>
</evidence>
<dbReference type="Proteomes" id="UP001589894">
    <property type="component" value="Unassembled WGS sequence"/>
</dbReference>
<keyword evidence="2" id="KW-1185">Reference proteome</keyword>
<comment type="caution">
    <text evidence="1">The sequence shown here is derived from an EMBL/GenBank/DDBJ whole genome shotgun (WGS) entry which is preliminary data.</text>
</comment>